<keyword evidence="10" id="KW-1185">Reference proteome</keyword>
<dbReference type="Proteomes" id="UP000095185">
    <property type="component" value="Chromosome"/>
</dbReference>
<dbReference type="Gene3D" id="3.90.10.10">
    <property type="entry name" value="Cytochrome C3"/>
    <property type="match status" value="2"/>
</dbReference>
<sequence>MKPLAIIAAFLAVLIGLALAFPDQLLNPGGLMQGHAKIEKECLSCHKPFKGALAAQCASCHKPGDIGIRRVDGAPLPKKAGKALFHRGLPASSCLECHTDHKGRDAKKALRTFRHESLGADLRANCNACHDGQKPQDKLHGYATRSCGDCHVTGGWRPASFDHKLLTARQRCIECHKSDLPADRLHASTGTNCATCHVAKAWKPASLNHDRYFRLDRDHRASCKTCHNDPANFRQYTCYGCHEHTPANIASEHIEEGIRNYRNCAKCHKNSRDGD</sequence>
<evidence type="ECO:0000313" key="9">
    <source>
        <dbReference type="EMBL" id="AOS84287.1"/>
    </source>
</evidence>
<dbReference type="Pfam" id="PF14522">
    <property type="entry name" value="Cytochrome_C7"/>
    <property type="match status" value="1"/>
</dbReference>
<evidence type="ECO:0000256" key="3">
    <source>
        <dbReference type="ARBA" id="ARBA00022723"/>
    </source>
</evidence>
<protein>
    <submittedName>
        <fullName evidence="9">Uncharacterized protein</fullName>
    </submittedName>
</protein>
<dbReference type="InterPro" id="IPR036280">
    <property type="entry name" value="Multihaem_cyt_sf"/>
</dbReference>
<name>A0A1D8D4V4_CHLLM</name>
<dbReference type="PANTHER" id="PTHR35038:SF8">
    <property type="entry name" value="C-TYPE POLYHEME CYTOCHROME OMCC"/>
    <property type="match status" value="1"/>
</dbReference>
<keyword evidence="2" id="KW-0349">Heme</keyword>
<dbReference type="AlphaFoldDB" id="A0A1D8D4V4"/>
<dbReference type="GO" id="GO:0009055">
    <property type="term" value="F:electron transfer activity"/>
    <property type="evidence" value="ECO:0007669"/>
    <property type="project" value="InterPro"/>
</dbReference>
<evidence type="ECO:0000259" key="7">
    <source>
        <dbReference type="Pfam" id="PF02085"/>
    </source>
</evidence>
<dbReference type="Pfam" id="PF02085">
    <property type="entry name" value="Cytochrom_CIII"/>
    <property type="match status" value="1"/>
</dbReference>
<reference evidence="9" key="1">
    <citation type="submission" date="2016-09" db="EMBL/GenBank/DDBJ databases">
        <title>Genome sequence of Chlorobaculum limnaeum.</title>
        <authorList>
            <person name="Liu Z."/>
            <person name="Tank M."/>
            <person name="Bryant D.A."/>
        </authorList>
    </citation>
    <scope>NUCLEOTIDE SEQUENCE [LARGE SCALE GENOMIC DNA]</scope>
    <source>
        <strain evidence="9">DSM 1677</strain>
    </source>
</reference>
<dbReference type="KEGG" id="clz:BIU88_09190"/>
<dbReference type="InterPro" id="IPR029467">
    <property type="entry name" value="Cyt_c7-like"/>
</dbReference>
<keyword evidence="6" id="KW-0408">Iron</keyword>
<gene>
    <name evidence="9" type="ORF">BIU88_09190</name>
</gene>
<dbReference type="SUPFAM" id="SSF48695">
    <property type="entry name" value="Multiheme cytochromes"/>
    <property type="match status" value="1"/>
</dbReference>
<dbReference type="RefSeq" id="WP_069810480.1">
    <property type="nucleotide sequence ID" value="NZ_CP017305.1"/>
</dbReference>
<keyword evidence="3" id="KW-0479">Metal-binding</keyword>
<dbReference type="EMBL" id="CP017305">
    <property type="protein sequence ID" value="AOS84287.1"/>
    <property type="molecule type" value="Genomic_DNA"/>
</dbReference>
<accession>A0A1D8D4V4</accession>
<dbReference type="GO" id="GO:0020037">
    <property type="term" value="F:heme binding"/>
    <property type="evidence" value="ECO:0007669"/>
    <property type="project" value="InterPro"/>
</dbReference>
<organism evidence="9 10">
    <name type="scientific">Chlorobaculum limnaeum</name>
    <dbReference type="NCBI Taxonomy" id="274537"/>
    <lineage>
        <taxon>Bacteria</taxon>
        <taxon>Pseudomonadati</taxon>
        <taxon>Chlorobiota</taxon>
        <taxon>Chlorobiia</taxon>
        <taxon>Chlorobiales</taxon>
        <taxon>Chlorobiaceae</taxon>
        <taxon>Chlorobaculum</taxon>
    </lineage>
</organism>
<dbReference type="OrthoDB" id="9814800at2"/>
<evidence type="ECO:0000256" key="4">
    <source>
        <dbReference type="ARBA" id="ARBA00022729"/>
    </source>
</evidence>
<evidence type="ECO:0000259" key="8">
    <source>
        <dbReference type="Pfam" id="PF14522"/>
    </source>
</evidence>
<keyword evidence="5" id="KW-0249">Electron transport</keyword>
<evidence type="ECO:0000313" key="10">
    <source>
        <dbReference type="Proteomes" id="UP000095185"/>
    </source>
</evidence>
<dbReference type="GO" id="GO:0046872">
    <property type="term" value="F:metal ion binding"/>
    <property type="evidence" value="ECO:0007669"/>
    <property type="project" value="UniProtKB-KW"/>
</dbReference>
<dbReference type="STRING" id="274537.BIU88_09190"/>
<dbReference type="InterPro" id="IPR051829">
    <property type="entry name" value="Multiheme_Cytochr_ET"/>
</dbReference>
<feature type="domain" description="Class III cytochrome C" evidence="7">
    <location>
        <begin position="34"/>
        <end position="109"/>
    </location>
</feature>
<evidence type="ECO:0000256" key="6">
    <source>
        <dbReference type="ARBA" id="ARBA00023004"/>
    </source>
</evidence>
<evidence type="ECO:0000256" key="1">
    <source>
        <dbReference type="ARBA" id="ARBA00022448"/>
    </source>
</evidence>
<proteinExistence type="predicted"/>
<evidence type="ECO:0000256" key="2">
    <source>
        <dbReference type="ARBA" id="ARBA00022617"/>
    </source>
</evidence>
<keyword evidence="1" id="KW-0813">Transport</keyword>
<keyword evidence="4" id="KW-0732">Signal</keyword>
<dbReference type="InterPro" id="IPR020942">
    <property type="entry name" value="Cyt_c_III_dom"/>
</dbReference>
<evidence type="ECO:0000256" key="5">
    <source>
        <dbReference type="ARBA" id="ARBA00022982"/>
    </source>
</evidence>
<feature type="domain" description="Cytochrome c7-like" evidence="8">
    <location>
        <begin position="185"/>
        <end position="243"/>
    </location>
</feature>
<dbReference type="PANTHER" id="PTHR35038">
    <property type="entry name" value="DISSIMILATORY SULFITE REDUCTASE SIRA"/>
    <property type="match status" value="1"/>
</dbReference>